<gene>
    <name evidence="1" type="ORF">CDAR_298721</name>
</gene>
<sequence>MDQILSHFFEECFTQTFWIDRVGKCRGPCFSCESNTLDDIHACKKSCTGPTFSRVVSVVKLKQFWMSLARIHAVEYPLTQNMQLVFSMWWSPFRFHDLMARVYSMFLTELSNRVQINLSGDSSATRRTVVHLWWLPLTKTFNFISRHFSFSPHSGNMRFNK</sequence>
<comment type="caution">
    <text evidence="1">The sequence shown here is derived from an EMBL/GenBank/DDBJ whole genome shotgun (WGS) entry which is preliminary data.</text>
</comment>
<organism evidence="1 2">
    <name type="scientific">Caerostris darwini</name>
    <dbReference type="NCBI Taxonomy" id="1538125"/>
    <lineage>
        <taxon>Eukaryota</taxon>
        <taxon>Metazoa</taxon>
        <taxon>Ecdysozoa</taxon>
        <taxon>Arthropoda</taxon>
        <taxon>Chelicerata</taxon>
        <taxon>Arachnida</taxon>
        <taxon>Araneae</taxon>
        <taxon>Araneomorphae</taxon>
        <taxon>Entelegynae</taxon>
        <taxon>Araneoidea</taxon>
        <taxon>Araneidae</taxon>
        <taxon>Caerostris</taxon>
    </lineage>
</organism>
<evidence type="ECO:0000313" key="1">
    <source>
        <dbReference type="EMBL" id="GIX75530.1"/>
    </source>
</evidence>
<keyword evidence="2" id="KW-1185">Reference proteome</keyword>
<name>A0AAV4MUN4_9ARAC</name>
<reference evidence="1 2" key="1">
    <citation type="submission" date="2021-06" db="EMBL/GenBank/DDBJ databases">
        <title>Caerostris darwini draft genome.</title>
        <authorList>
            <person name="Kono N."/>
            <person name="Arakawa K."/>
        </authorList>
    </citation>
    <scope>NUCLEOTIDE SEQUENCE [LARGE SCALE GENOMIC DNA]</scope>
</reference>
<protein>
    <submittedName>
        <fullName evidence="1">Uncharacterized protein</fullName>
    </submittedName>
</protein>
<dbReference type="Proteomes" id="UP001054837">
    <property type="component" value="Unassembled WGS sequence"/>
</dbReference>
<evidence type="ECO:0000313" key="2">
    <source>
        <dbReference type="Proteomes" id="UP001054837"/>
    </source>
</evidence>
<dbReference type="EMBL" id="BPLQ01000828">
    <property type="protein sequence ID" value="GIX75530.1"/>
    <property type="molecule type" value="Genomic_DNA"/>
</dbReference>
<dbReference type="AlphaFoldDB" id="A0AAV4MUN4"/>
<accession>A0AAV4MUN4</accession>
<proteinExistence type="predicted"/>